<dbReference type="AlphaFoldDB" id="A0A1Y2D589"/>
<protein>
    <submittedName>
        <fullName evidence="1">Uncharacterized protein</fullName>
    </submittedName>
</protein>
<organism evidence="1 2">
    <name type="scientific">Neocallimastix californiae</name>
    <dbReference type="NCBI Taxonomy" id="1754190"/>
    <lineage>
        <taxon>Eukaryota</taxon>
        <taxon>Fungi</taxon>
        <taxon>Fungi incertae sedis</taxon>
        <taxon>Chytridiomycota</taxon>
        <taxon>Chytridiomycota incertae sedis</taxon>
        <taxon>Neocallimastigomycetes</taxon>
        <taxon>Neocallimastigales</taxon>
        <taxon>Neocallimastigaceae</taxon>
        <taxon>Neocallimastix</taxon>
    </lineage>
</organism>
<evidence type="ECO:0000313" key="2">
    <source>
        <dbReference type="Proteomes" id="UP000193920"/>
    </source>
</evidence>
<reference evidence="1 2" key="1">
    <citation type="submission" date="2016-08" db="EMBL/GenBank/DDBJ databases">
        <title>A Parts List for Fungal Cellulosomes Revealed by Comparative Genomics.</title>
        <authorList>
            <consortium name="DOE Joint Genome Institute"/>
            <person name="Haitjema C.H."/>
            <person name="Gilmore S.P."/>
            <person name="Henske J.K."/>
            <person name="Solomon K.V."/>
            <person name="De Groot R."/>
            <person name="Kuo A."/>
            <person name="Mondo S.J."/>
            <person name="Salamov A.A."/>
            <person name="Labutti K."/>
            <person name="Zhao Z."/>
            <person name="Chiniquy J."/>
            <person name="Barry K."/>
            <person name="Brewer H.M."/>
            <person name="Purvine S.O."/>
            <person name="Wright A.T."/>
            <person name="Boxma B."/>
            <person name="Van Alen T."/>
            <person name="Hackstein J.H."/>
            <person name="Baker S.E."/>
            <person name="Grigoriev I.V."/>
            <person name="O'Malley M.A."/>
        </authorList>
    </citation>
    <scope>NUCLEOTIDE SEQUENCE [LARGE SCALE GENOMIC DNA]</scope>
    <source>
        <strain evidence="1 2">G1</strain>
    </source>
</reference>
<evidence type="ECO:0000313" key="1">
    <source>
        <dbReference type="EMBL" id="ORY54256.1"/>
    </source>
</evidence>
<proteinExistence type="predicted"/>
<dbReference type="Proteomes" id="UP000193920">
    <property type="component" value="Unassembled WGS sequence"/>
</dbReference>
<keyword evidence="2" id="KW-1185">Reference proteome</keyword>
<sequence>MYFGLYIRRKNHNCSIGTVGVNVEEIIESLSSSVHWSSSSKSSDVPLNSGDSRGPLGLAALKTAKPFDGLITLSFSARAKAEIASLLERRAALATFGFEPGELAGVPLGVAGASSGAQPEGGAAKLG</sequence>
<comment type="caution">
    <text evidence="1">The sequence shown here is derived from an EMBL/GenBank/DDBJ whole genome shotgun (WGS) entry which is preliminary data.</text>
</comment>
<gene>
    <name evidence="1" type="ORF">LY90DRAFT_507817</name>
</gene>
<dbReference type="EMBL" id="MCOG01000087">
    <property type="protein sequence ID" value="ORY54256.1"/>
    <property type="molecule type" value="Genomic_DNA"/>
</dbReference>
<accession>A0A1Y2D589</accession>
<name>A0A1Y2D589_9FUNG</name>